<reference evidence="1 2" key="1">
    <citation type="submission" date="2024-10" db="EMBL/GenBank/DDBJ databases">
        <title>The Natural Products Discovery Center: Release of the First 8490 Sequenced Strains for Exploring Actinobacteria Biosynthetic Diversity.</title>
        <authorList>
            <person name="Kalkreuter E."/>
            <person name="Kautsar S.A."/>
            <person name="Yang D."/>
            <person name="Bader C.D."/>
            <person name="Teijaro C.N."/>
            <person name="Fluegel L."/>
            <person name="Davis C.M."/>
            <person name="Simpson J.R."/>
            <person name="Lauterbach L."/>
            <person name="Steele A.D."/>
            <person name="Gui C."/>
            <person name="Meng S."/>
            <person name="Li G."/>
            <person name="Viehrig K."/>
            <person name="Ye F."/>
            <person name="Su P."/>
            <person name="Kiefer A.F."/>
            <person name="Nichols A."/>
            <person name="Cepeda A.J."/>
            <person name="Yan W."/>
            <person name="Fan B."/>
            <person name="Jiang Y."/>
            <person name="Adhikari A."/>
            <person name="Zheng C.-J."/>
            <person name="Schuster L."/>
            <person name="Cowan T.M."/>
            <person name="Smanski M.J."/>
            <person name="Chevrette M.G."/>
            <person name="De Carvalho L.P.S."/>
            <person name="Shen B."/>
        </authorList>
    </citation>
    <scope>NUCLEOTIDE SEQUENCE [LARGE SCALE GENOMIC DNA]</scope>
    <source>
        <strain evidence="1 2">NPDC050545</strain>
    </source>
</reference>
<proteinExistence type="predicted"/>
<evidence type="ECO:0000313" key="1">
    <source>
        <dbReference type="EMBL" id="MFI6505873.1"/>
    </source>
</evidence>
<keyword evidence="2" id="KW-1185">Reference proteome</keyword>
<accession>A0ABW7ZCK4</accession>
<sequence length="57" mass="6032">MAGTVMEHPSGNGVIIQIGHDRIEMVDAVPGHPWVRATVSGELFGTPFMGTVSKLLS</sequence>
<evidence type="ECO:0000313" key="2">
    <source>
        <dbReference type="Proteomes" id="UP001612741"/>
    </source>
</evidence>
<name>A0ABW7ZCK4_9ACTN</name>
<organism evidence="1 2">
    <name type="scientific">Nonomuraea typhae</name>
    <dbReference type="NCBI Taxonomy" id="2603600"/>
    <lineage>
        <taxon>Bacteria</taxon>
        <taxon>Bacillati</taxon>
        <taxon>Actinomycetota</taxon>
        <taxon>Actinomycetes</taxon>
        <taxon>Streptosporangiales</taxon>
        <taxon>Streptosporangiaceae</taxon>
        <taxon>Nonomuraea</taxon>
    </lineage>
</organism>
<evidence type="ECO:0008006" key="3">
    <source>
        <dbReference type="Google" id="ProtNLM"/>
    </source>
</evidence>
<gene>
    <name evidence="1" type="ORF">ACIBG2_51455</name>
</gene>
<dbReference type="EMBL" id="JBITGY010000025">
    <property type="protein sequence ID" value="MFI6505873.1"/>
    <property type="molecule type" value="Genomic_DNA"/>
</dbReference>
<dbReference type="RefSeq" id="WP_397092294.1">
    <property type="nucleotide sequence ID" value="NZ_JBITGY010000025.1"/>
</dbReference>
<comment type="caution">
    <text evidence="1">The sequence shown here is derived from an EMBL/GenBank/DDBJ whole genome shotgun (WGS) entry which is preliminary data.</text>
</comment>
<protein>
    <recommendedName>
        <fullName evidence="3">SH3 domain-containing protein</fullName>
    </recommendedName>
</protein>
<dbReference type="Proteomes" id="UP001612741">
    <property type="component" value="Unassembled WGS sequence"/>
</dbReference>